<proteinExistence type="predicted"/>
<dbReference type="Pfam" id="PF20209">
    <property type="entry name" value="DUF6570"/>
    <property type="match status" value="1"/>
</dbReference>
<name>A0AAD7H2T8_MYCRO</name>
<accession>A0AAD7H2T8</accession>
<evidence type="ECO:0000313" key="3">
    <source>
        <dbReference type="Proteomes" id="UP001221757"/>
    </source>
</evidence>
<feature type="domain" description="DUF6570" evidence="1">
    <location>
        <begin position="162"/>
        <end position="223"/>
    </location>
</feature>
<dbReference type="Proteomes" id="UP001221757">
    <property type="component" value="Unassembled WGS sequence"/>
</dbReference>
<comment type="caution">
    <text evidence="2">The sequence shown here is derived from an EMBL/GenBank/DDBJ whole genome shotgun (WGS) entry which is preliminary data.</text>
</comment>
<evidence type="ECO:0000313" key="2">
    <source>
        <dbReference type="EMBL" id="KAJ7710829.1"/>
    </source>
</evidence>
<protein>
    <recommendedName>
        <fullName evidence="1">DUF6570 domain-containing protein</fullName>
    </recommendedName>
</protein>
<dbReference type="EMBL" id="JARKIE010000001">
    <property type="protein sequence ID" value="KAJ7710829.1"/>
    <property type="molecule type" value="Genomic_DNA"/>
</dbReference>
<evidence type="ECO:0000259" key="1">
    <source>
        <dbReference type="Pfam" id="PF20209"/>
    </source>
</evidence>
<sequence length="228" mass="25561">MDTFNTRQKRCKENAKAYLKRKEKLKITPSDAQVRSANKSNAKQAKRFRYLRKVDTRCLGDAEFPPTPATDSDIHRILTNSSAAVQPDRFIESGCAVCGRLMPLSDLTPLTEYKGLLDKLRAEGVTRLERFTSSDPICEHDGPVLADGCTHLCIECEATLAKNRVPRHALANHGWLGQVPPALKNLTYAECIMIARVRHNRCVIRVNSGRVRMHANAIMFSQPALTVY</sequence>
<dbReference type="InterPro" id="IPR046700">
    <property type="entry name" value="DUF6570"/>
</dbReference>
<keyword evidence="3" id="KW-1185">Reference proteome</keyword>
<gene>
    <name evidence="2" type="ORF">B0H17DRAFT_914354</name>
</gene>
<reference evidence="2" key="1">
    <citation type="submission" date="2023-03" db="EMBL/GenBank/DDBJ databases">
        <title>Massive genome expansion in bonnet fungi (Mycena s.s.) driven by repeated elements and novel gene families across ecological guilds.</title>
        <authorList>
            <consortium name="Lawrence Berkeley National Laboratory"/>
            <person name="Harder C.B."/>
            <person name="Miyauchi S."/>
            <person name="Viragh M."/>
            <person name="Kuo A."/>
            <person name="Thoen E."/>
            <person name="Andreopoulos B."/>
            <person name="Lu D."/>
            <person name="Skrede I."/>
            <person name="Drula E."/>
            <person name="Henrissat B."/>
            <person name="Morin E."/>
            <person name="Kohler A."/>
            <person name="Barry K."/>
            <person name="LaButti K."/>
            <person name="Morin E."/>
            <person name="Salamov A."/>
            <person name="Lipzen A."/>
            <person name="Mereny Z."/>
            <person name="Hegedus B."/>
            <person name="Baldrian P."/>
            <person name="Stursova M."/>
            <person name="Weitz H."/>
            <person name="Taylor A."/>
            <person name="Grigoriev I.V."/>
            <person name="Nagy L.G."/>
            <person name="Martin F."/>
            <person name="Kauserud H."/>
        </authorList>
    </citation>
    <scope>NUCLEOTIDE SEQUENCE</scope>
    <source>
        <strain evidence="2">CBHHK067</strain>
    </source>
</reference>
<feature type="non-terminal residue" evidence="2">
    <location>
        <position position="228"/>
    </location>
</feature>
<dbReference type="AlphaFoldDB" id="A0AAD7H2T8"/>
<organism evidence="2 3">
    <name type="scientific">Mycena rosella</name>
    <name type="common">Pink bonnet</name>
    <name type="synonym">Agaricus rosellus</name>
    <dbReference type="NCBI Taxonomy" id="1033263"/>
    <lineage>
        <taxon>Eukaryota</taxon>
        <taxon>Fungi</taxon>
        <taxon>Dikarya</taxon>
        <taxon>Basidiomycota</taxon>
        <taxon>Agaricomycotina</taxon>
        <taxon>Agaricomycetes</taxon>
        <taxon>Agaricomycetidae</taxon>
        <taxon>Agaricales</taxon>
        <taxon>Marasmiineae</taxon>
        <taxon>Mycenaceae</taxon>
        <taxon>Mycena</taxon>
    </lineage>
</organism>